<proteinExistence type="predicted"/>
<evidence type="ECO:0000259" key="2">
    <source>
        <dbReference type="Pfam" id="PF03372"/>
    </source>
</evidence>
<organism evidence="3 4">
    <name type="scientific">Mycolicibacterium tusciae</name>
    <dbReference type="NCBI Taxonomy" id="75922"/>
    <lineage>
        <taxon>Bacteria</taxon>
        <taxon>Bacillati</taxon>
        <taxon>Actinomycetota</taxon>
        <taxon>Actinomycetes</taxon>
        <taxon>Mycobacteriales</taxon>
        <taxon>Mycobacteriaceae</taxon>
        <taxon>Mycolicibacterium</taxon>
    </lineage>
</organism>
<dbReference type="InterPro" id="IPR005135">
    <property type="entry name" value="Endo/exonuclease/phosphatase"/>
</dbReference>
<keyword evidence="3" id="KW-0255">Endonuclease</keyword>
<accession>A0A1X0JYB8</accession>
<feature type="transmembrane region" description="Helical" evidence="1">
    <location>
        <begin position="32"/>
        <end position="53"/>
    </location>
</feature>
<dbReference type="EMBL" id="MVIM01000002">
    <property type="protein sequence ID" value="ORB67821.1"/>
    <property type="molecule type" value="Genomic_DNA"/>
</dbReference>
<dbReference type="AlphaFoldDB" id="A0A1X0JYB8"/>
<dbReference type="OrthoDB" id="2340043at2"/>
<reference evidence="3 4" key="1">
    <citation type="submission" date="2017-02" db="EMBL/GenBank/DDBJ databases">
        <title>The new phylogeny of genus Mycobacterium.</title>
        <authorList>
            <person name="Tortoli E."/>
            <person name="Trovato A."/>
            <person name="Cirillo D.M."/>
        </authorList>
    </citation>
    <scope>NUCLEOTIDE SEQUENCE [LARGE SCALE GENOMIC DNA]</scope>
    <source>
        <strain evidence="3 4">DSM 44338</strain>
    </source>
</reference>
<sequence>MIRLFATVLGVLVFVVGAVGLASRYLPISNEAILVVAAASPYLTAAALTALILFALARRWVLTIAAALLCVVMIGVQLPRFIGSESTDVPSVAVRVVTANLGFGQADSGTVADLARSSADVLVIQELTTEAAAGLEGLDDTFPHRMLNPGEQAFGIGIWSRYPLVDTGHVEGYQMPMLRTRIQLPGVRFPPTLLAVHLAAPWVQPLHIFGDDMARFPATLRDVARDAGSGAVIVAGDLNSTIDMQPFRKFLDEGYRDAGEQVGAGLTRTYPSKPWRKPMIGIDHVLVYNCVASSARTLPLPGSDHRGLATTIEIPVDPTASYPV</sequence>
<feature type="domain" description="Endonuclease/exonuclease/phosphatase" evidence="2">
    <location>
        <begin position="97"/>
        <end position="305"/>
    </location>
</feature>
<keyword evidence="3" id="KW-0540">Nuclease</keyword>
<dbReference type="RefSeq" id="WP_083124094.1">
    <property type="nucleotide sequence ID" value="NZ_MVIM01000002.1"/>
</dbReference>
<name>A0A1X0JYB8_9MYCO</name>
<protein>
    <submittedName>
        <fullName evidence="3">Endonuclease</fullName>
    </submittedName>
</protein>
<evidence type="ECO:0000256" key="1">
    <source>
        <dbReference type="SAM" id="Phobius"/>
    </source>
</evidence>
<dbReference type="InterPro" id="IPR036691">
    <property type="entry name" value="Endo/exonu/phosph_ase_sf"/>
</dbReference>
<keyword evidence="1" id="KW-0812">Transmembrane</keyword>
<evidence type="ECO:0000313" key="3">
    <source>
        <dbReference type="EMBL" id="ORB67821.1"/>
    </source>
</evidence>
<keyword evidence="1" id="KW-1133">Transmembrane helix</keyword>
<dbReference type="STRING" id="75922.BST47_04975"/>
<comment type="caution">
    <text evidence="3">The sequence shown here is derived from an EMBL/GenBank/DDBJ whole genome shotgun (WGS) entry which is preliminary data.</text>
</comment>
<keyword evidence="3" id="KW-0378">Hydrolase</keyword>
<gene>
    <name evidence="3" type="ORF">BST47_04975</name>
</gene>
<dbReference type="Gene3D" id="3.60.10.10">
    <property type="entry name" value="Endonuclease/exonuclease/phosphatase"/>
    <property type="match status" value="1"/>
</dbReference>
<dbReference type="SUPFAM" id="SSF56219">
    <property type="entry name" value="DNase I-like"/>
    <property type="match status" value="1"/>
</dbReference>
<feature type="transmembrane region" description="Helical" evidence="1">
    <location>
        <begin position="60"/>
        <end position="78"/>
    </location>
</feature>
<evidence type="ECO:0000313" key="4">
    <source>
        <dbReference type="Proteomes" id="UP000192411"/>
    </source>
</evidence>
<dbReference type="Pfam" id="PF03372">
    <property type="entry name" value="Exo_endo_phos"/>
    <property type="match status" value="1"/>
</dbReference>
<dbReference type="GO" id="GO:0004519">
    <property type="term" value="F:endonuclease activity"/>
    <property type="evidence" value="ECO:0007669"/>
    <property type="project" value="UniProtKB-KW"/>
</dbReference>
<keyword evidence="1" id="KW-0472">Membrane</keyword>
<keyword evidence="4" id="KW-1185">Reference proteome</keyword>
<dbReference type="Proteomes" id="UP000192411">
    <property type="component" value="Unassembled WGS sequence"/>
</dbReference>